<dbReference type="Gene3D" id="3.30.565.10">
    <property type="entry name" value="Histidine kinase-like ATPase, C-terminal domain"/>
    <property type="match status" value="1"/>
</dbReference>
<reference evidence="9 10" key="1">
    <citation type="submission" date="2022-10" db="EMBL/GenBank/DDBJ databases">
        <title>The complete genomes of actinobacterial strains from the NBC collection.</title>
        <authorList>
            <person name="Joergensen T.S."/>
            <person name="Alvarez Arevalo M."/>
            <person name="Sterndorff E.B."/>
            <person name="Faurdal D."/>
            <person name="Vuksanovic O."/>
            <person name="Mourched A.-S."/>
            <person name="Charusanti P."/>
            <person name="Shaw S."/>
            <person name="Blin K."/>
            <person name="Weber T."/>
        </authorList>
    </citation>
    <scope>NUCLEOTIDE SEQUENCE [LARGE SCALE GENOMIC DNA]</scope>
    <source>
        <strain evidence="9 10">NBC 01752</strain>
    </source>
</reference>
<keyword evidence="7" id="KW-0812">Transmembrane</keyword>
<keyword evidence="4" id="KW-0808">Transferase</keyword>
<feature type="domain" description="Histidine kinase/HSP90-like ATPase" evidence="8">
    <location>
        <begin position="285"/>
        <end position="392"/>
    </location>
</feature>
<dbReference type="Pfam" id="PF02518">
    <property type="entry name" value="HATPase_c"/>
    <property type="match status" value="1"/>
</dbReference>
<feature type="compositionally biased region" description="Basic and acidic residues" evidence="6">
    <location>
        <begin position="494"/>
        <end position="508"/>
    </location>
</feature>
<feature type="transmembrane region" description="Helical" evidence="7">
    <location>
        <begin position="70"/>
        <end position="89"/>
    </location>
</feature>
<name>A0ABZ1HAF1_STRPH</name>
<accession>A0ABZ1HAF1</accession>
<dbReference type="SUPFAM" id="SSF55874">
    <property type="entry name" value="ATPase domain of HSP90 chaperone/DNA topoisomerase II/histidine kinase"/>
    <property type="match status" value="1"/>
</dbReference>
<evidence type="ECO:0000256" key="2">
    <source>
        <dbReference type="ARBA" id="ARBA00012438"/>
    </source>
</evidence>
<evidence type="ECO:0000313" key="9">
    <source>
        <dbReference type="EMBL" id="WSD14305.1"/>
    </source>
</evidence>
<evidence type="ECO:0000259" key="8">
    <source>
        <dbReference type="Pfam" id="PF02518"/>
    </source>
</evidence>
<evidence type="ECO:0000256" key="6">
    <source>
        <dbReference type="SAM" id="MobiDB-lite"/>
    </source>
</evidence>
<keyword evidence="7" id="KW-1133">Transmembrane helix</keyword>
<gene>
    <name evidence="9" type="ORF">OHB35_14220</name>
</gene>
<feature type="region of interest" description="Disordered" evidence="6">
    <location>
        <begin position="405"/>
        <end position="434"/>
    </location>
</feature>
<keyword evidence="10" id="KW-1185">Reference proteome</keyword>
<comment type="catalytic activity">
    <reaction evidence="1">
        <text>ATP + protein L-histidine = ADP + protein N-phospho-L-histidine.</text>
        <dbReference type="EC" id="2.7.13.3"/>
    </reaction>
</comment>
<keyword evidence="7" id="KW-0472">Membrane</keyword>
<evidence type="ECO:0000256" key="3">
    <source>
        <dbReference type="ARBA" id="ARBA00022553"/>
    </source>
</evidence>
<feature type="region of interest" description="Disordered" evidence="6">
    <location>
        <begin position="1"/>
        <end position="27"/>
    </location>
</feature>
<dbReference type="RefSeq" id="WP_326758952.1">
    <property type="nucleotide sequence ID" value="NZ_CP109135.1"/>
</dbReference>
<sequence>MSEFASPTRETPSPVRAGVRHRRGRNTSDKAARELRIRLIRLAVVPAAGVLLLMVAAVLFVSAAALSRDVAASVLSGAVAAGVIVLVLAGRQALAAAREVQGENQLVAAWLEHLHKQVVASEQEARHAGIRLRRGQRPVVSPPAPPVEGDHPFAHLARALGVYRAVVGEAMAQAEGQRVQVFVNFSGRLKSLGRAALATLDEVERDVEDPDHLAALFRVDHDITRIQRAAESMAVMGGVQSSRSEDPASVKAVLRMGIQEIHNYARVKVVTAPDASLPGFAVATVTHLLAELLENATAFSDPATQVEMQASLIPRGLLVEIDDKGVGMDPESFAMMNGLLADPEHSDISGQLIAEGRNGLFVVASLARRYGITVELRRNIYGSTRAAVVVPEALLEAGSLEIASQQTARAPAPRDPASRPQPATPQRHGSTVPAPQAAALQVSVPHLHVPMGRADGHAPAPVPPVHPETAALYLVNGGVHDVSGPLPPLAVHPDPFHIPEANERRPERAQPGAAARPEVPRAEQDWQLAAKFASGWQSAADDDSAGPQGPAPSN</sequence>
<dbReference type="Proteomes" id="UP001340816">
    <property type="component" value="Chromosome"/>
</dbReference>
<dbReference type="InterPro" id="IPR050428">
    <property type="entry name" value="TCS_sensor_his_kinase"/>
</dbReference>
<evidence type="ECO:0000256" key="4">
    <source>
        <dbReference type="ARBA" id="ARBA00022679"/>
    </source>
</evidence>
<evidence type="ECO:0000256" key="5">
    <source>
        <dbReference type="ARBA" id="ARBA00022777"/>
    </source>
</evidence>
<protein>
    <recommendedName>
        <fullName evidence="2">histidine kinase</fullName>
        <ecNumber evidence="2">2.7.13.3</ecNumber>
    </recommendedName>
</protein>
<organism evidence="9 10">
    <name type="scientific">Streptomyces phaeochromogenes</name>
    <dbReference type="NCBI Taxonomy" id="1923"/>
    <lineage>
        <taxon>Bacteria</taxon>
        <taxon>Bacillati</taxon>
        <taxon>Actinomycetota</taxon>
        <taxon>Actinomycetes</taxon>
        <taxon>Kitasatosporales</taxon>
        <taxon>Streptomycetaceae</taxon>
        <taxon>Streptomyces</taxon>
        <taxon>Streptomyces phaeochromogenes group</taxon>
    </lineage>
</organism>
<dbReference type="InterPro" id="IPR003594">
    <property type="entry name" value="HATPase_dom"/>
</dbReference>
<evidence type="ECO:0000256" key="7">
    <source>
        <dbReference type="SAM" id="Phobius"/>
    </source>
</evidence>
<evidence type="ECO:0000256" key="1">
    <source>
        <dbReference type="ARBA" id="ARBA00000085"/>
    </source>
</evidence>
<dbReference type="EC" id="2.7.13.3" evidence="2"/>
<proteinExistence type="predicted"/>
<dbReference type="PANTHER" id="PTHR45436:SF5">
    <property type="entry name" value="SENSOR HISTIDINE KINASE TRCS"/>
    <property type="match status" value="1"/>
</dbReference>
<dbReference type="InterPro" id="IPR036890">
    <property type="entry name" value="HATPase_C_sf"/>
</dbReference>
<feature type="region of interest" description="Disordered" evidence="6">
    <location>
        <begin position="485"/>
        <end position="554"/>
    </location>
</feature>
<keyword evidence="3" id="KW-0597">Phosphoprotein</keyword>
<keyword evidence="5" id="KW-0418">Kinase</keyword>
<feature type="transmembrane region" description="Helical" evidence="7">
    <location>
        <begin position="39"/>
        <end position="64"/>
    </location>
</feature>
<dbReference type="EMBL" id="CP109135">
    <property type="protein sequence ID" value="WSD14305.1"/>
    <property type="molecule type" value="Genomic_DNA"/>
</dbReference>
<dbReference type="PANTHER" id="PTHR45436">
    <property type="entry name" value="SENSOR HISTIDINE KINASE YKOH"/>
    <property type="match status" value="1"/>
</dbReference>
<evidence type="ECO:0000313" key="10">
    <source>
        <dbReference type="Proteomes" id="UP001340816"/>
    </source>
</evidence>